<feature type="domain" description="SLA1 homology" evidence="2">
    <location>
        <begin position="25"/>
        <end position="76"/>
    </location>
</feature>
<dbReference type="InterPro" id="IPR007131">
    <property type="entry name" value="SHD1"/>
</dbReference>
<dbReference type="Proteomes" id="UP001499852">
    <property type="component" value="Unassembled WGS sequence"/>
</dbReference>
<proteinExistence type="predicted"/>
<organism evidence="3 4">
    <name type="scientific">Prosthecobacter algae</name>
    <dbReference type="NCBI Taxonomy" id="1144682"/>
    <lineage>
        <taxon>Bacteria</taxon>
        <taxon>Pseudomonadati</taxon>
        <taxon>Verrucomicrobiota</taxon>
        <taxon>Verrucomicrobiia</taxon>
        <taxon>Verrucomicrobiales</taxon>
        <taxon>Verrucomicrobiaceae</taxon>
        <taxon>Prosthecobacter</taxon>
    </lineage>
</organism>
<keyword evidence="1" id="KW-0732">Signal</keyword>
<reference evidence="4" key="1">
    <citation type="journal article" date="2019" name="Int. J. Syst. Evol. Microbiol.">
        <title>The Global Catalogue of Microorganisms (GCM) 10K type strain sequencing project: providing services to taxonomists for standard genome sequencing and annotation.</title>
        <authorList>
            <consortium name="The Broad Institute Genomics Platform"/>
            <consortium name="The Broad Institute Genome Sequencing Center for Infectious Disease"/>
            <person name="Wu L."/>
            <person name="Ma J."/>
        </authorList>
    </citation>
    <scope>NUCLEOTIDE SEQUENCE [LARGE SCALE GENOMIC DNA]</scope>
    <source>
        <strain evidence="4">JCM 18053</strain>
    </source>
</reference>
<keyword evidence="4" id="KW-1185">Reference proteome</keyword>
<accession>A0ABP9NZW6</accession>
<dbReference type="Pfam" id="PF03983">
    <property type="entry name" value="SHD1"/>
    <property type="match status" value="1"/>
</dbReference>
<sequence>MQKITFCLCLATLGCLSAQVQAAPRAWTDDNGRKVEAEFAGMQGDSVLLRLSADKTIPFPLARLSAEDQAFVKAQTASPATTSPALPADPKRLPIEQRTWPQNVEVPARSVEISVISESVAERKYVYQSEAFEFTSQAKLAGSVMKEVARTFEATRSLVEALPWGIVCRPPEGMPRFKAALFESRQDYIEAGGPENSGGVYSTGDKVFKIPFPSLGMEKRGQTYFKNDNYSNGTLVHEITHQLMDEYLGFLPTWVVEGTAEYTEMLPYKSGTFRADAHKSGMKEDATVWEKQEGFPPDLGKLEEHMSMTRDQWLAACSSPVKMREMYHRSQLLVYYFCHLDGDKKGTRFIRFMEAVHGEVTAMRAFFADPRVKRMDGGRFSYPRELTPPDMSDTAPLKHLPILLDERPYAKLAAEIIAGFKDIGIKVRVE</sequence>
<feature type="chain" id="PRO_5046493541" description="SLA1 homology domain-containing protein" evidence="1">
    <location>
        <begin position="23"/>
        <end position="430"/>
    </location>
</feature>
<dbReference type="PROSITE" id="PS51257">
    <property type="entry name" value="PROKAR_LIPOPROTEIN"/>
    <property type="match status" value="1"/>
</dbReference>
<dbReference type="RefSeq" id="WP_345735756.1">
    <property type="nucleotide sequence ID" value="NZ_BAABIA010000003.1"/>
</dbReference>
<gene>
    <name evidence="3" type="ORF">GCM10023213_15000</name>
</gene>
<feature type="signal peptide" evidence="1">
    <location>
        <begin position="1"/>
        <end position="22"/>
    </location>
</feature>
<dbReference type="EMBL" id="BAABIA010000003">
    <property type="protein sequence ID" value="GAA5137716.1"/>
    <property type="molecule type" value="Genomic_DNA"/>
</dbReference>
<comment type="caution">
    <text evidence="3">The sequence shown here is derived from an EMBL/GenBank/DDBJ whole genome shotgun (WGS) entry which is preliminary data.</text>
</comment>
<evidence type="ECO:0000313" key="3">
    <source>
        <dbReference type="EMBL" id="GAA5137716.1"/>
    </source>
</evidence>
<evidence type="ECO:0000256" key="1">
    <source>
        <dbReference type="SAM" id="SignalP"/>
    </source>
</evidence>
<name>A0ABP9NZW6_9BACT</name>
<dbReference type="Gene3D" id="2.30.30.700">
    <property type="entry name" value="SLA1 homology domain 1"/>
    <property type="match status" value="1"/>
</dbReference>
<evidence type="ECO:0000313" key="4">
    <source>
        <dbReference type="Proteomes" id="UP001499852"/>
    </source>
</evidence>
<evidence type="ECO:0000259" key="2">
    <source>
        <dbReference type="Pfam" id="PF03983"/>
    </source>
</evidence>
<protein>
    <recommendedName>
        <fullName evidence="2">SLA1 homology domain-containing protein</fullName>
    </recommendedName>
</protein>